<name>A0A4U8Q1T8_9FIRM</name>
<proteinExistence type="predicted"/>
<evidence type="ECO:0000313" key="3">
    <source>
        <dbReference type="EMBL" id="TLC98650.1"/>
    </source>
</evidence>
<dbReference type="SUPFAM" id="SSF53335">
    <property type="entry name" value="S-adenosyl-L-methionine-dependent methyltransferases"/>
    <property type="match status" value="1"/>
</dbReference>
<comment type="caution">
    <text evidence="3">The sequence shown here is derived from an EMBL/GenBank/DDBJ whole genome shotgun (WGS) entry which is preliminary data.</text>
</comment>
<dbReference type="Proteomes" id="UP000306509">
    <property type="component" value="Unassembled WGS sequence"/>
</dbReference>
<dbReference type="InterPro" id="IPR029063">
    <property type="entry name" value="SAM-dependent_MTases_sf"/>
</dbReference>
<dbReference type="Gene3D" id="2.20.25.110">
    <property type="entry name" value="S-adenosyl-L-methionine-dependent methyltransferases"/>
    <property type="match status" value="1"/>
</dbReference>
<dbReference type="GO" id="GO:0008168">
    <property type="term" value="F:methyltransferase activity"/>
    <property type="evidence" value="ECO:0007669"/>
    <property type="project" value="UniProtKB-KW"/>
</dbReference>
<keyword evidence="1 3" id="KW-0808">Transferase</keyword>
<dbReference type="EMBL" id="QGQD01000086">
    <property type="protein sequence ID" value="TLC98650.1"/>
    <property type="molecule type" value="Genomic_DNA"/>
</dbReference>
<dbReference type="Pfam" id="PF13649">
    <property type="entry name" value="Methyltransf_25"/>
    <property type="match status" value="1"/>
</dbReference>
<reference evidence="3 4" key="1">
    <citation type="journal article" date="2019" name="Anaerobe">
        <title>Detection of Robinsoniella peoriensis in multiple bone samples of a trauma patient.</title>
        <authorList>
            <person name="Schrottner P."/>
            <person name="Hartwich K."/>
            <person name="Bunk B."/>
            <person name="Schober I."/>
            <person name="Helbig S."/>
            <person name="Rudolph W.W."/>
            <person name="Gunzer F."/>
        </authorList>
    </citation>
    <scope>NUCLEOTIDE SEQUENCE [LARGE SCALE GENOMIC DNA]</scope>
    <source>
        <strain evidence="3 4">DSM 106044</strain>
    </source>
</reference>
<dbReference type="Gene3D" id="3.40.50.150">
    <property type="entry name" value="Vaccinia Virus protein VP39"/>
    <property type="match status" value="1"/>
</dbReference>
<evidence type="ECO:0000313" key="4">
    <source>
        <dbReference type="Proteomes" id="UP000306509"/>
    </source>
</evidence>
<dbReference type="GO" id="GO:0032259">
    <property type="term" value="P:methylation"/>
    <property type="evidence" value="ECO:0007669"/>
    <property type="project" value="UniProtKB-KW"/>
</dbReference>
<dbReference type="AlphaFoldDB" id="A0A4U8Q1T8"/>
<dbReference type="EC" id="2.1.1.234" evidence="3"/>
<sequence>MDAYTSFASVYDLFMDNVPYEQWSGYLVSLLKEYRIEDGLVLDLGCGTGSLTEELAAKGYDMIGVDNSSEMLEIAMDKKSKSGLDILYLLQDMRDFELYGTVKAVVSICDSMNYILSEEELTRVFQLVNNYLDPGGIFIFDLNTIYKYSCLMGDTTIAENREEGSFIWENSYYEEDRMNEYDLTLFIRQESGLYEKYEETHYQKAYELETVKQLLTDAGMEYICAYDAFTREQPRDDSERIYVIAREKGKRK</sequence>
<dbReference type="STRING" id="180332.GCA_000797495_00376"/>
<dbReference type="RefSeq" id="WP_044294969.1">
    <property type="nucleotide sequence ID" value="NZ_JTGN01000004.1"/>
</dbReference>
<evidence type="ECO:0000259" key="2">
    <source>
        <dbReference type="Pfam" id="PF13649"/>
    </source>
</evidence>
<keyword evidence="3" id="KW-0489">Methyltransferase</keyword>
<feature type="domain" description="Methyltransferase" evidence="2">
    <location>
        <begin position="41"/>
        <end position="136"/>
    </location>
</feature>
<evidence type="ECO:0000256" key="1">
    <source>
        <dbReference type="ARBA" id="ARBA00022679"/>
    </source>
</evidence>
<protein>
    <submittedName>
        <fullName evidence="3">dTDP-3-amino-3,4, 6-trideoxy-alpha-D-glucopyranose</fullName>
        <ecNumber evidence="3">2.1.1.234</ecNumber>
    </submittedName>
</protein>
<organism evidence="3 4">
    <name type="scientific">Robinsoniella peoriensis</name>
    <dbReference type="NCBI Taxonomy" id="180332"/>
    <lineage>
        <taxon>Bacteria</taxon>
        <taxon>Bacillati</taxon>
        <taxon>Bacillota</taxon>
        <taxon>Clostridia</taxon>
        <taxon>Lachnospirales</taxon>
        <taxon>Lachnospiraceae</taxon>
        <taxon>Robinsoniella</taxon>
    </lineage>
</organism>
<keyword evidence="4" id="KW-1185">Reference proteome</keyword>
<dbReference type="CDD" id="cd02440">
    <property type="entry name" value="AdoMet_MTases"/>
    <property type="match status" value="1"/>
</dbReference>
<dbReference type="PANTHER" id="PTHR43861">
    <property type="entry name" value="TRANS-ACONITATE 2-METHYLTRANSFERASE-RELATED"/>
    <property type="match status" value="1"/>
</dbReference>
<gene>
    <name evidence="3" type="primary">desVI</name>
    <name evidence="3" type="ORF">DSM106044_04401</name>
</gene>
<dbReference type="InterPro" id="IPR041698">
    <property type="entry name" value="Methyltransf_25"/>
</dbReference>
<accession>A0A4U8Q1T8</accession>